<dbReference type="PANTHER" id="PTHR23135">
    <property type="entry name" value="MUR LIGASE FAMILY MEMBER"/>
    <property type="match status" value="1"/>
</dbReference>
<dbReference type="GO" id="GO:0005524">
    <property type="term" value="F:ATP binding"/>
    <property type="evidence" value="ECO:0007669"/>
    <property type="project" value="InterPro"/>
</dbReference>
<feature type="domain" description="Mur ligase C-terminal" evidence="6">
    <location>
        <begin position="42"/>
        <end position="84"/>
    </location>
</feature>
<proteinExistence type="predicted"/>
<dbReference type="SUPFAM" id="SSF53623">
    <property type="entry name" value="MurD-like peptide ligases, catalytic domain"/>
    <property type="match status" value="1"/>
</dbReference>
<gene>
    <name evidence="7" type="ORF">GM539_14265</name>
</gene>
<keyword evidence="5" id="KW-0961">Cell wall biogenesis/degradation</keyword>
<dbReference type="PANTHER" id="PTHR23135:SF4">
    <property type="entry name" value="UDP-N-ACETYLMURAMOYL-L-ALANYL-D-GLUTAMATE--2,6-DIAMINOPIMELATE LIGASE MURE HOMOLOG, CHLOROPLASTIC"/>
    <property type="match status" value="1"/>
</dbReference>
<organism evidence="7 8">
    <name type="scientific">Streptococcus pneumoniae</name>
    <dbReference type="NCBI Taxonomy" id="1313"/>
    <lineage>
        <taxon>Bacteria</taxon>
        <taxon>Bacillati</taxon>
        <taxon>Bacillota</taxon>
        <taxon>Bacilli</taxon>
        <taxon>Lactobacillales</taxon>
        <taxon>Streptococcaceae</taxon>
        <taxon>Streptococcus</taxon>
    </lineage>
</organism>
<dbReference type="UniPathway" id="UPA00219"/>
<dbReference type="InterPro" id="IPR004101">
    <property type="entry name" value="Mur_ligase_C"/>
</dbReference>
<keyword evidence="4" id="KW-0573">Peptidoglycan synthesis</keyword>
<comment type="pathway">
    <text evidence="1">Cell wall biogenesis; peptidoglycan biosynthesis.</text>
</comment>
<dbReference type="Pfam" id="PF02875">
    <property type="entry name" value="Mur_ligase_C"/>
    <property type="match status" value="1"/>
</dbReference>
<evidence type="ECO:0000313" key="7">
    <source>
        <dbReference type="EMBL" id="MTV64495.1"/>
    </source>
</evidence>
<keyword evidence="3" id="KW-0133">Cell shape</keyword>
<dbReference type="RefSeq" id="WP_330162939.1">
    <property type="nucleotide sequence ID" value="NZ_WNHJ01000864.1"/>
</dbReference>
<feature type="non-terminal residue" evidence="7">
    <location>
        <position position="1"/>
    </location>
</feature>
<dbReference type="GO" id="GO:0008360">
    <property type="term" value="P:regulation of cell shape"/>
    <property type="evidence" value="ECO:0007669"/>
    <property type="project" value="UniProtKB-KW"/>
</dbReference>
<keyword evidence="2 7" id="KW-0436">Ligase</keyword>
<dbReference type="SUPFAM" id="SSF53244">
    <property type="entry name" value="MurD-like peptide ligases, peptide-binding domain"/>
    <property type="match status" value="1"/>
</dbReference>
<dbReference type="InterPro" id="IPR036565">
    <property type="entry name" value="Mur-like_cat_sf"/>
</dbReference>
<comment type="caution">
    <text evidence="7">The sequence shown here is derived from an EMBL/GenBank/DDBJ whole genome shotgun (WGS) entry which is preliminary data.</text>
</comment>
<protein>
    <submittedName>
        <fullName evidence="7">UDP-N-acetylmuramoyl-L-alanyl-D-glutamate--L-lysine ligase</fullName>
        <ecNumber evidence="7">6.3.2.7</ecNumber>
    </submittedName>
</protein>
<dbReference type="EMBL" id="WNHJ01000864">
    <property type="protein sequence ID" value="MTV64495.1"/>
    <property type="molecule type" value="Genomic_DNA"/>
</dbReference>
<dbReference type="GO" id="GO:0071555">
    <property type="term" value="P:cell wall organization"/>
    <property type="evidence" value="ECO:0007669"/>
    <property type="project" value="UniProtKB-KW"/>
</dbReference>
<accession>A0A6G2D896</accession>
<dbReference type="GO" id="GO:0047482">
    <property type="term" value="F:UDP-N-acetylmuramoyl-L-alanyl-D-glutamate-L-lysine ligase activity"/>
    <property type="evidence" value="ECO:0007669"/>
    <property type="project" value="UniProtKB-EC"/>
</dbReference>
<reference evidence="7 8" key="1">
    <citation type="submission" date="2019-11" db="EMBL/GenBank/DDBJ databases">
        <title>Growth characteristics of pneumococcus vary with the chemical composition of the capsule and with environmental conditions.</title>
        <authorList>
            <person name="Tothpal A."/>
            <person name="Desobry K."/>
            <person name="Joshi S."/>
            <person name="Wyllie A.L."/>
            <person name="Weinberger D.M."/>
        </authorList>
    </citation>
    <scope>NUCLEOTIDE SEQUENCE [LARGE SCALE GENOMIC DNA]</scope>
    <source>
        <strain evidence="8">pnumococcus22F</strain>
    </source>
</reference>
<dbReference type="InterPro" id="IPR036615">
    <property type="entry name" value="Mur_ligase_C_dom_sf"/>
</dbReference>
<dbReference type="GO" id="GO:0009252">
    <property type="term" value="P:peptidoglycan biosynthetic process"/>
    <property type="evidence" value="ECO:0007669"/>
    <property type="project" value="UniProtKB-UniPathway"/>
</dbReference>
<dbReference type="EC" id="6.3.2.7" evidence="7"/>
<evidence type="ECO:0000256" key="5">
    <source>
        <dbReference type="ARBA" id="ARBA00023316"/>
    </source>
</evidence>
<dbReference type="AlphaFoldDB" id="A0A6G2D896"/>
<evidence type="ECO:0000313" key="8">
    <source>
        <dbReference type="Proteomes" id="UP000474228"/>
    </source>
</evidence>
<feature type="non-terminal residue" evidence="7">
    <location>
        <position position="84"/>
    </location>
</feature>
<dbReference type="Gene3D" id="3.40.1190.10">
    <property type="entry name" value="Mur-like, catalytic domain"/>
    <property type="match status" value="1"/>
</dbReference>
<evidence type="ECO:0000256" key="3">
    <source>
        <dbReference type="ARBA" id="ARBA00022960"/>
    </source>
</evidence>
<sequence length="84" mass="9046">YDIQLIGHFNQENAVAAGLACLRLGASLEDIKKGIASTRVPGRMEVLTQKNGAKVFIDYAHNGDSLKKLISVVETHQTGKIALV</sequence>
<name>A0A6G2D896_STREE</name>
<evidence type="ECO:0000256" key="2">
    <source>
        <dbReference type="ARBA" id="ARBA00022598"/>
    </source>
</evidence>
<evidence type="ECO:0000259" key="6">
    <source>
        <dbReference type="Pfam" id="PF02875"/>
    </source>
</evidence>
<evidence type="ECO:0000256" key="4">
    <source>
        <dbReference type="ARBA" id="ARBA00022984"/>
    </source>
</evidence>
<dbReference type="Proteomes" id="UP000474228">
    <property type="component" value="Unassembled WGS sequence"/>
</dbReference>
<evidence type="ECO:0000256" key="1">
    <source>
        <dbReference type="ARBA" id="ARBA00004752"/>
    </source>
</evidence>
<dbReference type="Gene3D" id="3.90.190.20">
    <property type="entry name" value="Mur ligase, C-terminal domain"/>
    <property type="match status" value="1"/>
</dbReference>